<gene>
    <name evidence="2" type="ORF">MiAbB_01737</name>
</gene>
<feature type="compositionally biased region" description="Polar residues" evidence="1">
    <location>
        <begin position="126"/>
        <end position="144"/>
    </location>
</feature>
<organism evidence="2 3">
    <name type="scientific">Microcystis aeruginosa NIES-4285</name>
    <dbReference type="NCBI Taxonomy" id="2497681"/>
    <lineage>
        <taxon>Bacteria</taxon>
        <taxon>Bacillati</taxon>
        <taxon>Cyanobacteriota</taxon>
        <taxon>Cyanophyceae</taxon>
        <taxon>Oscillatoriophycideae</taxon>
        <taxon>Chroococcales</taxon>
        <taxon>Microcystaceae</taxon>
        <taxon>Microcystis</taxon>
    </lineage>
</organism>
<accession>A0A402DCC3</accession>
<feature type="compositionally biased region" description="Basic and acidic residues" evidence="1">
    <location>
        <begin position="107"/>
        <end position="118"/>
    </location>
</feature>
<evidence type="ECO:0000256" key="1">
    <source>
        <dbReference type="SAM" id="MobiDB-lite"/>
    </source>
</evidence>
<dbReference type="RefSeq" id="WP_130757011.1">
    <property type="nucleotide sequence ID" value="NZ_BIFY01000022.1"/>
</dbReference>
<comment type="caution">
    <text evidence="2">The sequence shown here is derived from an EMBL/GenBank/DDBJ whole genome shotgun (WGS) entry which is preliminary data.</text>
</comment>
<name>A0A402DCC3_MICAE</name>
<evidence type="ECO:0000313" key="3">
    <source>
        <dbReference type="Proteomes" id="UP000289660"/>
    </source>
</evidence>
<dbReference type="EMBL" id="BIFY01000022">
    <property type="protein sequence ID" value="GCE59818.1"/>
    <property type="molecule type" value="Genomic_DNA"/>
</dbReference>
<dbReference type="Proteomes" id="UP000289660">
    <property type="component" value="Unassembled WGS sequence"/>
</dbReference>
<protein>
    <submittedName>
        <fullName evidence="2">Uncharacterized protein</fullName>
    </submittedName>
</protein>
<proteinExistence type="predicted"/>
<sequence>MTRIEQKFYPLTAEISQKLRHSNLTAAEWRLWSYLVELDPFGDRYSDLPDTFTIMQAVNIKKTTFYTAIAKFQQLGLFDFQDQGFSFRNLRGVAKRGNPVRFVEKVAENSENDTEKRNPVRFLGNFSENSENQTPKPLQQEESATPQTIQILQTIQTAMAEDLICLDKEEEKDLISRDEKVIVESEPIQCSNQIKEPLRSKLDQRLRELGIPLDQKIREAIDKYGQSRAWQAIAHVEATLETIRSKYGVFLYQISKEPPEQPRSRLSDEFLRWYAQVRGEIVEDVALELLPLDRYGEPLLRLRHRPDELIPWRRVADKDSERSPLNIREMLESFPLLKSRLGRKKNDW</sequence>
<dbReference type="AlphaFoldDB" id="A0A402DCC3"/>
<feature type="region of interest" description="Disordered" evidence="1">
    <location>
        <begin position="107"/>
        <end position="145"/>
    </location>
</feature>
<reference evidence="3" key="1">
    <citation type="submission" date="2018-12" db="EMBL/GenBank/DDBJ databases">
        <title>Genome sequence of Microcystis aeruginosa NIES-4285.</title>
        <authorList>
            <person name="Tanabe Y."/>
        </authorList>
    </citation>
    <scope>NUCLEOTIDE SEQUENCE [LARGE SCALE GENOMIC DNA]</scope>
    <source>
        <strain evidence="3">NIES-4285</strain>
    </source>
</reference>
<evidence type="ECO:0000313" key="2">
    <source>
        <dbReference type="EMBL" id="GCE59818.1"/>
    </source>
</evidence>